<dbReference type="Proteomes" id="UP000186364">
    <property type="component" value="Unassembled WGS sequence"/>
</dbReference>
<accession>A0A1Q9ATW2</accession>
<reference evidence="1 2" key="1">
    <citation type="submission" date="2016-09" db="EMBL/GenBank/DDBJ databases">
        <title>Rhizobium sp. nov., a novel species isolated from the rice rhizosphere.</title>
        <authorList>
            <person name="Zhao J."/>
            <person name="Zhang X."/>
        </authorList>
    </citation>
    <scope>NUCLEOTIDE SEQUENCE [LARGE SCALE GENOMIC DNA]</scope>
    <source>
        <strain evidence="1 2">1.7048</strain>
    </source>
</reference>
<dbReference type="OrthoDB" id="8851195at2"/>
<proteinExistence type="predicted"/>
<evidence type="ECO:0000313" key="2">
    <source>
        <dbReference type="Proteomes" id="UP000186364"/>
    </source>
</evidence>
<dbReference type="RefSeq" id="WP_075628694.1">
    <property type="nucleotide sequence ID" value="NZ_FOAM01000017.1"/>
</dbReference>
<keyword evidence="2" id="KW-1185">Reference proteome</keyword>
<comment type="caution">
    <text evidence="1">The sequence shown here is derived from an EMBL/GenBank/DDBJ whole genome shotgun (WGS) entry which is preliminary data.</text>
</comment>
<protein>
    <submittedName>
        <fullName evidence="1">Uncharacterized protein</fullName>
    </submittedName>
</protein>
<evidence type="ECO:0000313" key="1">
    <source>
        <dbReference type="EMBL" id="OLP58863.1"/>
    </source>
</evidence>
<name>A0A1Q9ATW2_9HYPH</name>
<dbReference type="AlphaFoldDB" id="A0A1Q9ATW2"/>
<sequence>MPAPKYGDYCDVAAVGLPAAFSIVWCRFPYEEHPDEPGKDLRPCLVRQSFTTEIDVGGKTLLIGLIDTVYGTKQIDRFPPPRGFHIDREEDKRALGLVYDTVFQLDNVVRLAWTRSYFGPDKSGMLFGKQLSRQLQEALRSQWLEFLGR</sequence>
<gene>
    <name evidence="1" type="ORF">BJF93_22780</name>
</gene>
<dbReference type="EMBL" id="MKIP01000054">
    <property type="protein sequence ID" value="OLP58863.1"/>
    <property type="molecule type" value="Genomic_DNA"/>
</dbReference>
<organism evidence="1 2">
    <name type="scientific">Xaviernesmea oryzae</name>
    <dbReference type="NCBI Taxonomy" id="464029"/>
    <lineage>
        <taxon>Bacteria</taxon>
        <taxon>Pseudomonadati</taxon>
        <taxon>Pseudomonadota</taxon>
        <taxon>Alphaproteobacteria</taxon>
        <taxon>Hyphomicrobiales</taxon>
        <taxon>Rhizobiaceae</taxon>
        <taxon>Rhizobium/Agrobacterium group</taxon>
        <taxon>Xaviernesmea</taxon>
    </lineage>
</organism>